<name>A0ABM1YTP9_AEDAL</name>
<dbReference type="RefSeq" id="XP_062710867.1">
    <property type="nucleotide sequence ID" value="XM_062854883.1"/>
</dbReference>
<accession>A0ABM1YTP9</accession>
<organism evidence="2 3">
    <name type="scientific">Aedes albopictus</name>
    <name type="common">Asian tiger mosquito</name>
    <name type="synonym">Stegomyia albopicta</name>
    <dbReference type="NCBI Taxonomy" id="7160"/>
    <lineage>
        <taxon>Eukaryota</taxon>
        <taxon>Metazoa</taxon>
        <taxon>Ecdysozoa</taxon>
        <taxon>Arthropoda</taxon>
        <taxon>Hexapoda</taxon>
        <taxon>Insecta</taxon>
        <taxon>Pterygota</taxon>
        <taxon>Neoptera</taxon>
        <taxon>Endopterygota</taxon>
        <taxon>Diptera</taxon>
        <taxon>Nematocera</taxon>
        <taxon>Culicoidea</taxon>
        <taxon>Culicidae</taxon>
        <taxon>Culicinae</taxon>
        <taxon>Aedini</taxon>
        <taxon>Aedes</taxon>
        <taxon>Stegomyia</taxon>
    </lineage>
</organism>
<dbReference type="Proteomes" id="UP000069940">
    <property type="component" value="Unassembled WGS sequence"/>
</dbReference>
<feature type="region of interest" description="Disordered" evidence="1">
    <location>
        <begin position="1"/>
        <end position="70"/>
    </location>
</feature>
<keyword evidence="3" id="KW-1185">Reference proteome</keyword>
<evidence type="ECO:0000256" key="1">
    <source>
        <dbReference type="SAM" id="MobiDB-lite"/>
    </source>
</evidence>
<evidence type="ECO:0000313" key="2">
    <source>
        <dbReference type="EnsemblMetazoa" id="AALFPA23_012071.P17219"/>
    </source>
</evidence>
<sequence>MNDEEEADSDAAVPEAEFLDEDELPDAWSTQLPEDPLNDSLKEAGNASGTINSHKFRKSSVSDDGSESNRSENDIFGCVLLAYKRQFKGQSSGSFIARWEISAHSTESFIHKIWNLAKQHLNREVIFSAKEDGTTCPVWGESETPSEEDFDRFVLFQSGRRHYALDKVRESSNLLQSWRNKEVTVLLHVYSLSVSNRTIWNSVKESLIDPSERDRSGAATTQAVIELADELRSTHGYHLDAHGMAWSFWANSILNGPAHLRESLKDHPPQHLAHLFRAKEGRYVNAIQRELTVAHSVNSSYHEEVIALRQVFDVVEANVENLNASLKMFKSRLEALELRDRLSDSMINAMQTAVKVQEDQLGQELKSKIVDMEDMDHM</sequence>
<dbReference type="EnsemblMetazoa" id="AALFPA23_012071.R17219">
    <property type="protein sequence ID" value="AALFPA23_012071.P17219"/>
    <property type="gene ID" value="AALFPA23_012071"/>
</dbReference>
<dbReference type="GeneID" id="115260484"/>
<reference evidence="3" key="1">
    <citation type="journal article" date="2015" name="Proc. Natl. Acad. Sci. U.S.A.">
        <title>Genome sequence of the Asian Tiger mosquito, Aedes albopictus, reveals insights into its biology, genetics, and evolution.</title>
        <authorList>
            <person name="Chen X.G."/>
            <person name="Jiang X."/>
            <person name="Gu J."/>
            <person name="Xu M."/>
            <person name="Wu Y."/>
            <person name="Deng Y."/>
            <person name="Zhang C."/>
            <person name="Bonizzoni M."/>
            <person name="Dermauw W."/>
            <person name="Vontas J."/>
            <person name="Armbruster P."/>
            <person name="Huang X."/>
            <person name="Yang Y."/>
            <person name="Zhang H."/>
            <person name="He W."/>
            <person name="Peng H."/>
            <person name="Liu Y."/>
            <person name="Wu K."/>
            <person name="Chen J."/>
            <person name="Lirakis M."/>
            <person name="Topalis P."/>
            <person name="Van Leeuwen T."/>
            <person name="Hall A.B."/>
            <person name="Jiang X."/>
            <person name="Thorpe C."/>
            <person name="Mueller R.L."/>
            <person name="Sun C."/>
            <person name="Waterhouse R.M."/>
            <person name="Yan G."/>
            <person name="Tu Z.J."/>
            <person name="Fang X."/>
            <person name="James A.A."/>
        </authorList>
    </citation>
    <scope>NUCLEOTIDE SEQUENCE [LARGE SCALE GENOMIC DNA]</scope>
    <source>
        <strain evidence="3">Foshan</strain>
    </source>
</reference>
<protein>
    <submittedName>
        <fullName evidence="2">Uncharacterized protein</fullName>
    </submittedName>
</protein>
<proteinExistence type="predicted"/>
<reference evidence="2" key="2">
    <citation type="submission" date="2025-05" db="UniProtKB">
        <authorList>
            <consortium name="EnsemblMetazoa"/>
        </authorList>
    </citation>
    <scope>IDENTIFICATION</scope>
    <source>
        <strain evidence="2">Foshan</strain>
    </source>
</reference>
<evidence type="ECO:0000313" key="3">
    <source>
        <dbReference type="Proteomes" id="UP000069940"/>
    </source>
</evidence>